<gene>
    <name evidence="7" type="ORF">DZC73_10670</name>
</gene>
<organism evidence="7 8">
    <name type="scientific">Piscinibacter terrae</name>
    <dbReference type="NCBI Taxonomy" id="2496871"/>
    <lineage>
        <taxon>Bacteria</taxon>
        <taxon>Pseudomonadati</taxon>
        <taxon>Pseudomonadota</taxon>
        <taxon>Betaproteobacteria</taxon>
        <taxon>Burkholderiales</taxon>
        <taxon>Sphaerotilaceae</taxon>
        <taxon>Piscinibacter</taxon>
    </lineage>
</organism>
<evidence type="ECO:0000313" key="8">
    <source>
        <dbReference type="Proteomes" id="UP000267464"/>
    </source>
</evidence>
<evidence type="ECO:0000256" key="1">
    <source>
        <dbReference type="ARBA" id="ARBA00001947"/>
    </source>
</evidence>
<dbReference type="InterPro" id="IPR014436">
    <property type="entry name" value="Extradiol_dOase_DODA"/>
</dbReference>
<comment type="caution">
    <text evidence="7">The sequence shown here is derived from an EMBL/GenBank/DDBJ whole genome shotgun (WGS) entry which is preliminary data.</text>
</comment>
<evidence type="ECO:0000256" key="2">
    <source>
        <dbReference type="ARBA" id="ARBA00007581"/>
    </source>
</evidence>
<keyword evidence="8" id="KW-1185">Reference proteome</keyword>
<dbReference type="GO" id="GO:0008198">
    <property type="term" value="F:ferrous iron binding"/>
    <property type="evidence" value="ECO:0007669"/>
    <property type="project" value="InterPro"/>
</dbReference>
<dbReference type="PANTHER" id="PTHR30096:SF0">
    <property type="entry name" value="4,5-DOPA DIOXYGENASE EXTRADIOL-LIKE PROTEIN"/>
    <property type="match status" value="1"/>
</dbReference>
<accession>A0A3N7HSU5</accession>
<dbReference type="InterPro" id="IPR004183">
    <property type="entry name" value="Xdiol_dOase_suB"/>
</dbReference>
<dbReference type="RefSeq" id="WP_124540194.1">
    <property type="nucleotide sequence ID" value="NZ_QUSW01000002.1"/>
</dbReference>
<name>A0A3N7HSU5_9BURK</name>
<keyword evidence="4" id="KW-0862">Zinc</keyword>
<dbReference type="SUPFAM" id="SSF53213">
    <property type="entry name" value="LigB-like"/>
    <property type="match status" value="1"/>
</dbReference>
<reference evidence="7 8" key="1">
    <citation type="submission" date="2018-08" db="EMBL/GenBank/DDBJ databases">
        <authorList>
            <person name="Khan S.A."/>
            <person name="Jeon C.O."/>
            <person name="Chun B.H."/>
            <person name="Jeong S.E."/>
        </authorList>
    </citation>
    <scope>NUCLEOTIDE SEQUENCE [LARGE SCALE GENOMIC DNA]</scope>
    <source>
        <strain evidence="7 8">S-16</strain>
    </source>
</reference>
<dbReference type="PANTHER" id="PTHR30096">
    <property type="entry name" value="4,5-DOPA DIOXYGENASE EXTRADIOL-LIKE PROTEIN"/>
    <property type="match status" value="1"/>
</dbReference>
<comment type="similarity">
    <text evidence="2">Belongs to the DODA-type extradiol aromatic ring-opening dioxygenase family.</text>
</comment>
<evidence type="ECO:0000256" key="4">
    <source>
        <dbReference type="ARBA" id="ARBA00022833"/>
    </source>
</evidence>
<proteinExistence type="inferred from homology"/>
<evidence type="ECO:0000256" key="5">
    <source>
        <dbReference type="ARBA" id="ARBA00023002"/>
    </source>
</evidence>
<dbReference type="AlphaFoldDB" id="A0A3N7HSU5"/>
<dbReference type="Proteomes" id="UP000267464">
    <property type="component" value="Unassembled WGS sequence"/>
</dbReference>
<keyword evidence="5" id="KW-0560">Oxidoreductase</keyword>
<dbReference type="EMBL" id="QUSW01000002">
    <property type="protein sequence ID" value="RQP25284.1"/>
    <property type="molecule type" value="Genomic_DNA"/>
</dbReference>
<dbReference type="Gene3D" id="3.40.830.10">
    <property type="entry name" value="LigB-like"/>
    <property type="match status" value="1"/>
</dbReference>
<evidence type="ECO:0000259" key="6">
    <source>
        <dbReference type="Pfam" id="PF02900"/>
    </source>
</evidence>
<dbReference type="Pfam" id="PF02900">
    <property type="entry name" value="LigB"/>
    <property type="match status" value="1"/>
</dbReference>
<keyword evidence="3" id="KW-0479">Metal-binding</keyword>
<reference evidence="7 8" key="2">
    <citation type="submission" date="2018-12" db="EMBL/GenBank/DDBJ databases">
        <title>Rhizobacter gummiphilus sp. nov., a rubber-degrading bacterium isolated from the soil of a botanical garden in Japan.</title>
        <authorList>
            <person name="Shunsuke S.S."/>
        </authorList>
    </citation>
    <scope>NUCLEOTIDE SEQUENCE [LARGE SCALE GENOMIC DNA]</scope>
    <source>
        <strain evidence="7 8">S-16</strain>
    </source>
</reference>
<sequence length="281" mass="29966">MNTPLPSIFVSHGSPMIALEPGAAGEFMKTLGPAIDRSFGRPRAIVVASAHTTARAPVVLAGARHEAIYDFGGFDPRLNQMRYDAPGSPELGREVAGLLGAAGMAPQVINEGGLDHGIWTALRYIYPQADIPVVPVAFVPTLPPAQQLALGRALAPLREQGVLVLGTGSITHNLRRVFADGLRSNPDKPEIAESAAFREWMRSRSEAHDWAALADYRRQAPHAVDMHPTDEHLLPWFIAAGAAGSDTAPAVRIHDSVTFGVLGMDVYAFGEEAPALQAALH</sequence>
<evidence type="ECO:0000256" key="3">
    <source>
        <dbReference type="ARBA" id="ARBA00022723"/>
    </source>
</evidence>
<protein>
    <submittedName>
        <fullName evidence="7">Dioxygenase</fullName>
    </submittedName>
</protein>
<dbReference type="CDD" id="cd07363">
    <property type="entry name" value="45_DOPA_Dioxygenase"/>
    <property type="match status" value="1"/>
</dbReference>
<feature type="domain" description="Extradiol ring-cleavage dioxygenase class III enzyme subunit B" evidence="6">
    <location>
        <begin position="8"/>
        <end position="255"/>
    </location>
</feature>
<keyword evidence="7" id="KW-0223">Dioxygenase</keyword>
<evidence type="ECO:0000313" key="7">
    <source>
        <dbReference type="EMBL" id="RQP25284.1"/>
    </source>
</evidence>
<dbReference type="OrthoDB" id="9790889at2"/>
<dbReference type="PIRSF" id="PIRSF006157">
    <property type="entry name" value="Doxgns_DODA"/>
    <property type="match status" value="1"/>
</dbReference>
<comment type="cofactor">
    <cofactor evidence="1">
        <name>Zn(2+)</name>
        <dbReference type="ChEBI" id="CHEBI:29105"/>
    </cofactor>
</comment>
<dbReference type="GO" id="GO:0008270">
    <property type="term" value="F:zinc ion binding"/>
    <property type="evidence" value="ECO:0007669"/>
    <property type="project" value="InterPro"/>
</dbReference>
<dbReference type="GO" id="GO:0016702">
    <property type="term" value="F:oxidoreductase activity, acting on single donors with incorporation of molecular oxygen, incorporation of two atoms of oxygen"/>
    <property type="evidence" value="ECO:0007669"/>
    <property type="project" value="UniProtKB-ARBA"/>
</dbReference>